<evidence type="ECO:0000256" key="3">
    <source>
        <dbReference type="SAM" id="Phobius"/>
    </source>
</evidence>
<feature type="transmembrane region" description="Helical" evidence="3">
    <location>
        <begin position="85"/>
        <end position="105"/>
    </location>
</feature>
<dbReference type="GO" id="GO:0006309">
    <property type="term" value="P:apoptotic DNA fragmentation"/>
    <property type="evidence" value="ECO:0007669"/>
    <property type="project" value="TreeGrafter"/>
</dbReference>
<dbReference type="STRING" id="53326.A0A016W7E4"/>
<dbReference type="AlphaFoldDB" id="A0A016W7E4"/>
<dbReference type="GO" id="GO:0004531">
    <property type="term" value="F:deoxyribonuclease II activity"/>
    <property type="evidence" value="ECO:0007669"/>
    <property type="project" value="InterPro"/>
</dbReference>
<reference evidence="5" key="1">
    <citation type="journal article" date="2015" name="Nat. Genet.">
        <title>The genome and transcriptome of the zoonotic hookworm Ancylostoma ceylanicum identify infection-specific gene families.</title>
        <authorList>
            <person name="Schwarz E.M."/>
            <person name="Hu Y."/>
            <person name="Antoshechkin I."/>
            <person name="Miller M.M."/>
            <person name="Sternberg P.W."/>
            <person name="Aroian R.V."/>
        </authorList>
    </citation>
    <scope>NUCLEOTIDE SEQUENCE</scope>
    <source>
        <strain evidence="5">HY135</strain>
    </source>
</reference>
<dbReference type="CDD" id="cd09120">
    <property type="entry name" value="PLDc_DNaseII_1"/>
    <property type="match status" value="1"/>
</dbReference>
<evidence type="ECO:0000256" key="2">
    <source>
        <dbReference type="ARBA" id="ARBA00022801"/>
    </source>
</evidence>
<keyword evidence="2" id="KW-0378">Hydrolase</keyword>
<dbReference type="Pfam" id="PF03265">
    <property type="entry name" value="DNase_II"/>
    <property type="match status" value="1"/>
</dbReference>
<proteinExistence type="inferred from homology"/>
<evidence type="ECO:0000313" key="4">
    <source>
        <dbReference type="EMBL" id="EYC35769.1"/>
    </source>
</evidence>
<keyword evidence="3" id="KW-0472">Membrane</keyword>
<dbReference type="InterPro" id="IPR004947">
    <property type="entry name" value="DNase_II"/>
</dbReference>
<keyword evidence="3" id="KW-0812">Transmembrane</keyword>
<sequence length="525" mass="58336">MRPSMYVVKDRPGRSSYAARRWYASVCCFLLVYLIIISVILIIFALFSFFGDGISKGIAVFKLLLSILFAAVVAFAVVRKNARAMGIVMILMLVVAMVDIVNVFVSLLGKSNAGQAFFAILFSLVRIAYIIHLFFVANKYSLFFGLPKGTIANPTKVVPRLQFYNPLTKHSKLAPTLEQKMWKFCLTIAAFISYGNARLGCKNMNGEDVDWFAAIKLPPGVDERKGKSFVYFDSTQDGWEMSPEAIDSNKSAIGATINQIYGIDKMRTFTIAYNDDSPVKAVDSNRGHSKGVAAFDNDVGFWMVHSIPNFPPLKKYDYPKSGTRFAQSLLCLSLSTNALEDVGQYMRFAQVTPFLSNLPDSFKVVAPSLVDVVNKKSLSNSDTIFTTIRGLETLDGKRARGFSKHKKFGADLWYDFIAPNLKTPMAVETWRSGSGKDVGTKCGKKENVYDVNTVNILGKTFLNTNDHSKWGVSMNRDVPAVCIGDVNRQRSQYKRGGGAVCIEDVKLWETFHGSVGDYNGCRVRP</sequence>
<feature type="transmembrane region" description="Helical" evidence="3">
    <location>
        <begin position="21"/>
        <end position="47"/>
    </location>
</feature>
<evidence type="ECO:0000313" key="5">
    <source>
        <dbReference type="Proteomes" id="UP000024635"/>
    </source>
</evidence>
<dbReference type="PANTHER" id="PTHR10858:SF30">
    <property type="entry name" value="CELL-DEATH-RELATED NUCLEASE 7"/>
    <property type="match status" value="1"/>
</dbReference>
<gene>
    <name evidence="4" type="primary">Acey_s0986.g3296</name>
    <name evidence="4" type="ORF">Y032_0986g3296</name>
</gene>
<dbReference type="Proteomes" id="UP000024635">
    <property type="component" value="Unassembled WGS sequence"/>
</dbReference>
<evidence type="ECO:0000256" key="1">
    <source>
        <dbReference type="ARBA" id="ARBA00007527"/>
    </source>
</evidence>
<dbReference type="PANTHER" id="PTHR10858">
    <property type="entry name" value="DEOXYRIBONUCLEASE II"/>
    <property type="match status" value="1"/>
</dbReference>
<keyword evidence="3" id="KW-1133">Transmembrane helix</keyword>
<feature type="transmembrane region" description="Helical" evidence="3">
    <location>
        <begin position="117"/>
        <end position="137"/>
    </location>
</feature>
<dbReference type="EMBL" id="JARK01000586">
    <property type="protein sequence ID" value="EYC35769.1"/>
    <property type="molecule type" value="Genomic_DNA"/>
</dbReference>
<comment type="caution">
    <text evidence="4">The sequence shown here is derived from an EMBL/GenBank/DDBJ whole genome shotgun (WGS) entry which is preliminary data.</text>
</comment>
<dbReference type="OrthoDB" id="10261598at2759"/>
<accession>A0A016W7E4</accession>
<protein>
    <submittedName>
        <fullName evidence="4">Uncharacterized protein</fullName>
    </submittedName>
</protein>
<name>A0A016W7E4_9BILA</name>
<organism evidence="4 5">
    <name type="scientific">Ancylostoma ceylanicum</name>
    <dbReference type="NCBI Taxonomy" id="53326"/>
    <lineage>
        <taxon>Eukaryota</taxon>
        <taxon>Metazoa</taxon>
        <taxon>Ecdysozoa</taxon>
        <taxon>Nematoda</taxon>
        <taxon>Chromadorea</taxon>
        <taxon>Rhabditida</taxon>
        <taxon>Rhabditina</taxon>
        <taxon>Rhabditomorpha</taxon>
        <taxon>Strongyloidea</taxon>
        <taxon>Ancylostomatidae</taxon>
        <taxon>Ancylostomatinae</taxon>
        <taxon>Ancylostoma</taxon>
    </lineage>
</organism>
<comment type="similarity">
    <text evidence="1">Belongs to the DNase II family.</text>
</comment>
<feature type="transmembrane region" description="Helical" evidence="3">
    <location>
        <begin position="59"/>
        <end position="78"/>
    </location>
</feature>
<keyword evidence="5" id="KW-1185">Reference proteome</keyword>